<dbReference type="GO" id="GO:0005886">
    <property type="term" value="C:plasma membrane"/>
    <property type="evidence" value="ECO:0007669"/>
    <property type="project" value="UniProtKB-SubCell"/>
</dbReference>
<evidence type="ECO:0000256" key="15">
    <source>
        <dbReference type="ARBA" id="ARBA00023286"/>
    </source>
</evidence>
<keyword evidence="6" id="KW-0116">cAMP-binding</keyword>
<dbReference type="PROSITE" id="PS50042">
    <property type="entry name" value="CNMP_BINDING_3"/>
    <property type="match status" value="1"/>
</dbReference>
<evidence type="ECO:0000256" key="6">
    <source>
        <dbReference type="ARBA" id="ARBA00022566"/>
    </source>
</evidence>
<dbReference type="ExpressionAtlas" id="A0A654F7N2">
    <property type="expression patterns" value="baseline and differential"/>
</dbReference>
<keyword evidence="3" id="KW-0813">Transport</keyword>
<evidence type="ECO:0000256" key="3">
    <source>
        <dbReference type="ARBA" id="ARBA00022448"/>
    </source>
</evidence>
<feature type="transmembrane region" description="Helical" evidence="17">
    <location>
        <begin position="43"/>
        <end position="64"/>
    </location>
</feature>
<gene>
    <name evidence="19" type="ORF">AN1_LOCUS11166</name>
</gene>
<keyword evidence="14" id="KW-0114">cAMP</keyword>
<comment type="subcellular location">
    <subcellularLocation>
        <location evidence="1">Cell membrane</location>
        <topology evidence="1">Multi-pass membrane protein</topology>
    </subcellularLocation>
</comment>
<dbReference type="InterPro" id="IPR005821">
    <property type="entry name" value="Ion_trans_dom"/>
</dbReference>
<feature type="transmembrane region" description="Helical" evidence="17">
    <location>
        <begin position="331"/>
        <end position="352"/>
    </location>
</feature>
<evidence type="ECO:0000256" key="1">
    <source>
        <dbReference type="ARBA" id="ARBA00004651"/>
    </source>
</evidence>
<keyword evidence="12" id="KW-0406">Ion transport</keyword>
<accession>A0A654F7N2</accession>
<dbReference type="GO" id="GO:0005516">
    <property type="term" value="F:calmodulin binding"/>
    <property type="evidence" value="ECO:0007669"/>
    <property type="project" value="UniProtKB-KW"/>
</dbReference>
<dbReference type="AlphaFoldDB" id="A0A654F7N2"/>
<evidence type="ECO:0000256" key="10">
    <source>
        <dbReference type="ARBA" id="ARBA00022989"/>
    </source>
</evidence>
<dbReference type="GO" id="GO:0030553">
    <property type="term" value="F:cGMP binding"/>
    <property type="evidence" value="ECO:0007669"/>
    <property type="project" value="UniProtKB-KW"/>
</dbReference>
<keyword evidence="11" id="KW-0142">cGMP-binding</keyword>
<evidence type="ECO:0000259" key="18">
    <source>
        <dbReference type="PROSITE" id="PS50042"/>
    </source>
</evidence>
<keyword evidence="7 17" id="KW-0812">Transmembrane</keyword>
<feature type="transmembrane region" description="Helical" evidence="17">
    <location>
        <begin position="201"/>
        <end position="221"/>
    </location>
</feature>
<dbReference type="CDD" id="cd00038">
    <property type="entry name" value="CAP_ED"/>
    <property type="match status" value="1"/>
</dbReference>
<dbReference type="PANTHER" id="PTHR45651">
    <property type="entry name" value="CYCLIC NUCLEOTIDE-GATED ION CHANNEL 15-RELATED-RELATED"/>
    <property type="match status" value="1"/>
</dbReference>
<evidence type="ECO:0000256" key="8">
    <source>
        <dbReference type="ARBA" id="ARBA00022741"/>
    </source>
</evidence>
<organism evidence="19 20">
    <name type="scientific">Arabidopsis thaliana</name>
    <name type="common">Mouse-ear cress</name>
    <dbReference type="NCBI Taxonomy" id="3702"/>
    <lineage>
        <taxon>Eukaryota</taxon>
        <taxon>Viridiplantae</taxon>
        <taxon>Streptophyta</taxon>
        <taxon>Embryophyta</taxon>
        <taxon>Tracheophyta</taxon>
        <taxon>Spermatophyta</taxon>
        <taxon>Magnoliopsida</taxon>
        <taxon>eudicotyledons</taxon>
        <taxon>Gunneridae</taxon>
        <taxon>Pentapetalae</taxon>
        <taxon>rosids</taxon>
        <taxon>malvids</taxon>
        <taxon>Brassicales</taxon>
        <taxon>Brassicaceae</taxon>
        <taxon>Camelineae</taxon>
        <taxon>Arabidopsis</taxon>
    </lineage>
</organism>
<comment type="similarity">
    <text evidence="2">Belongs to the cyclic nucleotide-gated cation channel (TC 1.A.1.5) family.</text>
</comment>
<evidence type="ECO:0000313" key="19">
    <source>
        <dbReference type="EMBL" id="VYS55712.1"/>
    </source>
</evidence>
<evidence type="ECO:0000256" key="11">
    <source>
        <dbReference type="ARBA" id="ARBA00022992"/>
    </source>
</evidence>
<dbReference type="Pfam" id="PF00520">
    <property type="entry name" value="Ion_trans"/>
    <property type="match status" value="1"/>
</dbReference>
<evidence type="ECO:0000256" key="7">
    <source>
        <dbReference type="ARBA" id="ARBA00022692"/>
    </source>
</evidence>
<evidence type="ECO:0000256" key="16">
    <source>
        <dbReference type="ARBA" id="ARBA00023303"/>
    </source>
</evidence>
<dbReference type="Gene3D" id="1.10.287.70">
    <property type="match status" value="1"/>
</dbReference>
<evidence type="ECO:0000256" key="17">
    <source>
        <dbReference type="SAM" id="Phobius"/>
    </source>
</evidence>
<evidence type="ECO:0000313" key="20">
    <source>
        <dbReference type="Proteomes" id="UP000426265"/>
    </source>
</evidence>
<keyword evidence="15" id="KW-1071">Ligand-gated ion channel</keyword>
<evidence type="ECO:0000256" key="4">
    <source>
        <dbReference type="ARBA" id="ARBA00022475"/>
    </source>
</evidence>
<dbReference type="FunFam" id="2.60.120.10:FF:000024">
    <property type="entry name" value="Cyclic nucleotide-gated ion channel 1"/>
    <property type="match status" value="1"/>
</dbReference>
<dbReference type="GO" id="GO:0005216">
    <property type="term" value="F:monoatomic ion channel activity"/>
    <property type="evidence" value="ECO:0007669"/>
    <property type="project" value="InterPro"/>
</dbReference>
<feature type="transmembrane region" description="Helical" evidence="17">
    <location>
        <begin position="76"/>
        <end position="101"/>
    </location>
</feature>
<evidence type="ECO:0000256" key="2">
    <source>
        <dbReference type="ARBA" id="ARBA00010486"/>
    </source>
</evidence>
<keyword evidence="13 17" id="KW-0472">Membrane</keyword>
<keyword evidence="10 17" id="KW-1133">Transmembrane helix</keyword>
<keyword evidence="9" id="KW-0112">Calmodulin-binding</keyword>
<dbReference type="GO" id="GO:0030552">
    <property type="term" value="F:cAMP binding"/>
    <property type="evidence" value="ECO:0007669"/>
    <property type="project" value="UniProtKB-KW"/>
</dbReference>
<dbReference type="InterPro" id="IPR000595">
    <property type="entry name" value="cNMP-bd_dom"/>
</dbReference>
<evidence type="ECO:0000256" key="14">
    <source>
        <dbReference type="ARBA" id="ARBA00023149"/>
    </source>
</evidence>
<feature type="domain" description="Cyclic nucleotide-binding" evidence="18">
    <location>
        <begin position="435"/>
        <end position="564"/>
    </location>
</feature>
<dbReference type="Gene3D" id="1.10.287.630">
    <property type="entry name" value="Helix hairpin bin"/>
    <property type="match status" value="1"/>
</dbReference>
<dbReference type="InterPro" id="IPR018490">
    <property type="entry name" value="cNMP-bd_dom_sf"/>
</dbReference>
<evidence type="ECO:0000256" key="5">
    <source>
        <dbReference type="ARBA" id="ARBA00022535"/>
    </source>
</evidence>
<evidence type="ECO:0000256" key="13">
    <source>
        <dbReference type="ARBA" id="ARBA00023136"/>
    </source>
</evidence>
<sequence length="665" mass="76516">MNLQRRKFVRLDSTGVDGKFKSVRGRLKKVYGKMKTLENWRKTVLLACVVALAIDPLFLFIPLIDSQRFCFTFDKTLVAVVCVIRTFIDTFYVIHIIYYLITETIAPRSQASLRGEIVVHSKATLKTRLLFHFIVDIISVLPIPQVVVLTLIPRSASLVSERILKWIILSQYVPRIIRMYPLYKEVTKAFGTVAESKRVGAALNFFLYMLHSYVFGAFWYLSSIERKSTCWRAACARTSNCNLTVTDLLCKRAGSDNIRFLNTSCPLIDPAQITNSTDFDFGMYIDALKSGVLEVKPKDFPRKFVYCFWWGLRNISALGQNLETSNSAGEIFFAIIICVSGLLLFAVLIGNVQKYLQSSTTRVDEMEEKKRDTEKWMSYRGIPEYLKERIRRFEDYKWRETKGTEEEALLRSLPKDLRLETKRYLFFKLLKRVPLFHAMDDRLLDAVCARVKTVLYTEKSYIVREGEPVEDMLFIMRGNLISTTTYGGRTGFFNSVNLAAGDFCGDLLMTWALDPFSSQFPISSTTVQALTEVEGFLLSADDLKFVATQYRRLHSKQLRHMFRFYSRQWQTWAACLIQAAWKRHCRRKLSKALREEEGKLHDTLQNDDSGGNQLNLGAAIYASRFASHALRNLRANAAARNSRFPHILSLLPQKPADPEFPMDET</sequence>
<feature type="transmembrane region" description="Helical" evidence="17">
    <location>
        <begin position="129"/>
        <end position="151"/>
    </location>
</feature>
<keyword evidence="16" id="KW-0407">Ion channel</keyword>
<proteinExistence type="inferred from homology"/>
<evidence type="ECO:0000256" key="9">
    <source>
        <dbReference type="ARBA" id="ARBA00022860"/>
    </source>
</evidence>
<dbReference type="SMART" id="SM00100">
    <property type="entry name" value="cNMP"/>
    <property type="match status" value="1"/>
</dbReference>
<dbReference type="SUPFAM" id="SSF81324">
    <property type="entry name" value="Voltage-gated potassium channels"/>
    <property type="match status" value="1"/>
</dbReference>
<dbReference type="SUPFAM" id="SSF51206">
    <property type="entry name" value="cAMP-binding domain-like"/>
    <property type="match status" value="1"/>
</dbReference>
<dbReference type="Gene3D" id="2.60.120.10">
    <property type="entry name" value="Jelly Rolls"/>
    <property type="match status" value="1"/>
</dbReference>
<keyword evidence="5" id="KW-0140">cGMP</keyword>
<dbReference type="EMBL" id="CACRSJ010000105">
    <property type="protein sequence ID" value="VYS55712.1"/>
    <property type="molecule type" value="Genomic_DNA"/>
</dbReference>
<evidence type="ECO:0000256" key="12">
    <source>
        <dbReference type="ARBA" id="ARBA00023065"/>
    </source>
</evidence>
<reference evidence="19 20" key="1">
    <citation type="submission" date="2019-11" db="EMBL/GenBank/DDBJ databases">
        <authorList>
            <person name="Jiao W.-B."/>
            <person name="Schneeberger K."/>
        </authorList>
    </citation>
    <scope>NUCLEOTIDE SEQUENCE [LARGE SCALE GENOMIC DNA]</scope>
    <source>
        <strain evidence="20">cv. An-1</strain>
    </source>
</reference>
<keyword evidence="8" id="KW-0547">Nucleotide-binding</keyword>
<name>A0A654F7N2_ARATH</name>
<dbReference type="PANTHER" id="PTHR45651:SF37">
    <property type="entry name" value="CYCLIC NUCLEOTIDE-GATED ION CHANNEL 11"/>
    <property type="match status" value="1"/>
</dbReference>
<protein>
    <recommendedName>
        <fullName evidence="18">Cyclic nucleotide-binding domain-containing protein</fullName>
    </recommendedName>
</protein>
<dbReference type="InterPro" id="IPR014710">
    <property type="entry name" value="RmlC-like_jellyroll"/>
</dbReference>
<dbReference type="Proteomes" id="UP000426265">
    <property type="component" value="Unassembled WGS sequence"/>
</dbReference>
<keyword evidence="4" id="KW-1003">Cell membrane</keyword>